<name>F0QDI4_PARA1</name>
<dbReference type="SUPFAM" id="SSF53474">
    <property type="entry name" value="alpha/beta-Hydrolases"/>
    <property type="match status" value="1"/>
</dbReference>
<dbReference type="Gene3D" id="1.10.1200.10">
    <property type="entry name" value="ACP-like"/>
    <property type="match status" value="1"/>
</dbReference>
<organism evidence="5 6">
    <name type="scientific">Paracidovorax avenae (strain ATCC 19860 / DSM 7227 / CCUG 15838 / JCM 20985 / LMG 2117 / NCPPB 1011)</name>
    <name type="common">Acidovorax avenae</name>
    <dbReference type="NCBI Taxonomy" id="643561"/>
    <lineage>
        <taxon>Bacteria</taxon>
        <taxon>Pseudomonadati</taxon>
        <taxon>Pseudomonadota</taxon>
        <taxon>Betaproteobacteria</taxon>
        <taxon>Burkholderiales</taxon>
        <taxon>Comamonadaceae</taxon>
        <taxon>Paracidovorax</taxon>
    </lineage>
</organism>
<dbReference type="InterPro" id="IPR001031">
    <property type="entry name" value="Thioesterase"/>
</dbReference>
<dbReference type="InterPro" id="IPR025110">
    <property type="entry name" value="AMP-bd_C"/>
</dbReference>
<dbReference type="InterPro" id="IPR045851">
    <property type="entry name" value="AMP-bd_C_sf"/>
</dbReference>
<dbReference type="PROSITE" id="PS00455">
    <property type="entry name" value="AMP_BINDING"/>
    <property type="match status" value="1"/>
</dbReference>
<gene>
    <name evidence="5" type="ordered locus">Acav_3646</name>
</gene>
<dbReference type="SUPFAM" id="SSF52777">
    <property type="entry name" value="CoA-dependent acyltransferases"/>
    <property type="match status" value="2"/>
</dbReference>
<dbReference type="EC" id="5.1.1.13" evidence="5"/>
<dbReference type="InterPro" id="IPR029058">
    <property type="entry name" value="AB_hydrolase_fold"/>
</dbReference>
<dbReference type="InterPro" id="IPR010071">
    <property type="entry name" value="AA_adenyl_dom"/>
</dbReference>
<dbReference type="Pfam" id="PF00550">
    <property type="entry name" value="PP-binding"/>
    <property type="match status" value="1"/>
</dbReference>
<dbReference type="InterPro" id="IPR006162">
    <property type="entry name" value="Ppantetheine_attach_site"/>
</dbReference>
<dbReference type="InterPro" id="IPR000873">
    <property type="entry name" value="AMP-dep_synth/lig_dom"/>
</dbReference>
<dbReference type="HOGENOM" id="CLU_000022_2_13_4"/>
<keyword evidence="5" id="KW-0413">Isomerase</keyword>
<dbReference type="Pfam" id="PF00668">
    <property type="entry name" value="Condensation"/>
    <property type="match status" value="1"/>
</dbReference>
<dbReference type="SMART" id="SM00823">
    <property type="entry name" value="PKS_PP"/>
    <property type="match status" value="1"/>
</dbReference>
<dbReference type="Gene3D" id="3.30.559.30">
    <property type="entry name" value="Nonribosomal peptide synthetase, condensation domain"/>
    <property type="match status" value="1"/>
</dbReference>
<dbReference type="PROSITE" id="PS00012">
    <property type="entry name" value="PHOSPHOPANTETHEINE"/>
    <property type="match status" value="1"/>
</dbReference>
<dbReference type="PANTHER" id="PTHR45527:SF1">
    <property type="entry name" value="FATTY ACID SYNTHASE"/>
    <property type="match status" value="1"/>
</dbReference>
<keyword evidence="6" id="KW-1185">Reference proteome</keyword>
<dbReference type="PROSITE" id="PS50075">
    <property type="entry name" value="CARRIER"/>
    <property type="match status" value="1"/>
</dbReference>
<dbReference type="Pfam" id="PF00501">
    <property type="entry name" value="AMP-binding"/>
    <property type="match status" value="1"/>
</dbReference>
<dbReference type="GO" id="GO:0072330">
    <property type="term" value="P:monocarboxylic acid biosynthetic process"/>
    <property type="evidence" value="ECO:0007669"/>
    <property type="project" value="UniProtKB-ARBA"/>
</dbReference>
<sequence length="1375" mass="146430">MTTEMHELSRRFAALTPDKRQVFLERLRASGIGFEALPVVPRAAAGEAPMAYAQRPLWLAWQRDPASPAYNLAGRMALPDGPGALDAPDAAAVHRALATLVARHAALHTCFGCDAQDQPVQREDPQQRFGWSVREWSMPRAQAQEALAAQAQAFAIEPFDLERGPVFRACLHVFPEGAPELVLCVHHIAADGQSIGLLLAELRALLAAPGEAAAVPAAPGAAALGYADYAAWQRHWMEAGELQRQIGHWRERLRDAPLATALPLDRPRTARRGTQGGMVTAVLDGAVSASLRALGRAHAASPYLVCLSLLGLLLHRLGGQDDLCIGVPTTTRDRPELAGVVGHFTNVLVLRLQADPAWTFAQWLEHVRDRFVEAKAHQEVPLDMLVDALSVPRVPGLHPLFQVKSTQQQAAPRGAQKQAAAAGSISVDEVHFDLSVDVLDDGDTLSFGIAYAADLFDRDTILRLSDGLRLLARQAAGGGIPAIGQAALPPVPELRGEDNAWPCANVLEAFAAAARRDPAAPAIAAGGRTVTCAELDRASAAWAQRLQAHGIRAEDRVAVCLERGPEFVLAWLAAMRAGAVCVPLDPALPPARRDELLHDCGAALLVGDLPHPPEGVPQWRMDFGASGGAPGGPATAPPPAIRPLHPSQGAYMIYTSGSTGRPKGVVVPHGALANYAQGVLQRLDVGPGRCFAMVSTVGADLGHTALFGALCSGGCLYLPSTAEAFDPDAFAAGMERCGADVLKIVPSHLRGLLNARHPAAALPRHTLVLGGETADDELLRTVRALRPGLRILNHYGPTETTVGVLTHPAAPPDEGPRGFTALPLGRPLPGIRAHVLDARLEPVQPGMPGELYLAGRGLARGYAGRPGTTAERFVASPFEAGERLYRTGDRVRLRGDGALEFLGRADDQVKIRGWRVEPAEVAQRLRECAGVADAVVVARARETDGAMALHAYVVPADAGAPTDPGALPAQLHAQLQAALPAWMVPDHILPIAALPLTPNGKLDRRALPLPAAAAPEEAARSEPPRGPLEAAIAKVWSEVLRVDHVGRDDNFHALGGDSILCLKLVARLRRQVPGGAQASLADVMQSPTLAHLAQRLRERFEGAHDAVCLQEGGDGVPLYCLPGMVVNTREFLPLAEALRGERTVHAFVSHVYTRQRWRGFAVEALAAEYADFIAATAAGGRCALLGWSSGGDLAVETARRLQGRVEVALTALVDVHRTEPLRAGRPLSAAERAQAQARLDAWLAASTMADRWRELLARMGDEERDGVLQQLIDASQPLPLDGEGEDSHEYLLWTTLDKRMQACRHTPASDGLPVHLFQAGRSVEEGAALRDWSTLADVRGVQVVEGAGHLDIIRQPAFIGALRDALRAADGTPRA</sequence>
<dbReference type="InterPro" id="IPR042099">
    <property type="entry name" value="ANL_N_sf"/>
</dbReference>
<dbReference type="SUPFAM" id="SSF56801">
    <property type="entry name" value="Acetyl-CoA synthetase-like"/>
    <property type="match status" value="1"/>
</dbReference>
<evidence type="ECO:0000313" key="6">
    <source>
        <dbReference type="Proteomes" id="UP000002482"/>
    </source>
</evidence>
<dbReference type="CDD" id="cd05930">
    <property type="entry name" value="A_NRPS"/>
    <property type="match status" value="1"/>
</dbReference>
<dbReference type="OrthoDB" id="6297021at2"/>
<dbReference type="InterPro" id="IPR009081">
    <property type="entry name" value="PP-bd_ACP"/>
</dbReference>
<dbReference type="GO" id="GO:0031177">
    <property type="term" value="F:phosphopantetheine binding"/>
    <property type="evidence" value="ECO:0007669"/>
    <property type="project" value="InterPro"/>
</dbReference>
<protein>
    <submittedName>
        <fullName evidence="5">Amino acid adenylation domain protein</fullName>
        <ecNumber evidence="5">5.1.1.13</ecNumber>
    </submittedName>
</protein>
<dbReference type="InterPro" id="IPR001242">
    <property type="entry name" value="Condensation_dom"/>
</dbReference>
<dbReference type="KEGG" id="aaa:Acav_3646"/>
<dbReference type="GeneID" id="34236744"/>
<dbReference type="Gene3D" id="3.30.559.10">
    <property type="entry name" value="Chloramphenicol acetyltransferase-like domain"/>
    <property type="match status" value="1"/>
</dbReference>
<evidence type="ECO:0000256" key="2">
    <source>
        <dbReference type="ARBA" id="ARBA00022450"/>
    </source>
</evidence>
<dbReference type="Gene3D" id="3.30.300.30">
    <property type="match status" value="1"/>
</dbReference>
<dbReference type="SMART" id="SM00824">
    <property type="entry name" value="PKS_TE"/>
    <property type="match status" value="1"/>
</dbReference>
<evidence type="ECO:0000256" key="1">
    <source>
        <dbReference type="ARBA" id="ARBA00001957"/>
    </source>
</evidence>
<dbReference type="GO" id="GO:0043041">
    <property type="term" value="P:amino acid activation for nonribosomal peptide biosynthetic process"/>
    <property type="evidence" value="ECO:0007669"/>
    <property type="project" value="TreeGrafter"/>
</dbReference>
<dbReference type="Proteomes" id="UP000002482">
    <property type="component" value="Chromosome"/>
</dbReference>
<keyword evidence="2" id="KW-0596">Phosphopantetheine</keyword>
<reference evidence="5" key="1">
    <citation type="submission" date="2011-02" db="EMBL/GenBank/DDBJ databases">
        <title>Complete sequence of Acidovorax avenae subsp. avenae ATCC 19860.</title>
        <authorList>
            <consortium name="US DOE Joint Genome Institute"/>
            <person name="Lucas S."/>
            <person name="Copeland A."/>
            <person name="Lapidus A."/>
            <person name="Cheng J.-F."/>
            <person name="Goodwin L."/>
            <person name="Pitluck S."/>
            <person name="Chertkov O."/>
            <person name="Held B."/>
            <person name="Detter J.C."/>
            <person name="Han C."/>
            <person name="Tapia R."/>
            <person name="Land M."/>
            <person name="Hauser L."/>
            <person name="Kyrpides N."/>
            <person name="Ivanova N."/>
            <person name="Ovchinnikova G."/>
            <person name="Pagani I."/>
            <person name="Gordon S."/>
            <person name="Woyke T."/>
        </authorList>
    </citation>
    <scope>NUCLEOTIDE SEQUENCE</scope>
    <source>
        <strain evidence="5">ATCC 19860</strain>
    </source>
</reference>
<dbReference type="Pfam" id="PF13193">
    <property type="entry name" value="AMP-binding_C"/>
    <property type="match status" value="1"/>
</dbReference>
<dbReference type="SUPFAM" id="SSF47336">
    <property type="entry name" value="ACP-like"/>
    <property type="match status" value="1"/>
</dbReference>
<dbReference type="NCBIfam" id="TIGR01733">
    <property type="entry name" value="AA-adenyl-dom"/>
    <property type="match status" value="1"/>
</dbReference>
<comment type="cofactor">
    <cofactor evidence="1">
        <name>pantetheine 4'-phosphate</name>
        <dbReference type="ChEBI" id="CHEBI:47942"/>
    </cofactor>
</comment>
<dbReference type="InterPro" id="IPR020845">
    <property type="entry name" value="AMP-binding_CS"/>
</dbReference>
<dbReference type="GO" id="GO:0044550">
    <property type="term" value="P:secondary metabolite biosynthetic process"/>
    <property type="evidence" value="ECO:0007669"/>
    <property type="project" value="TreeGrafter"/>
</dbReference>
<dbReference type="InterPro" id="IPR036736">
    <property type="entry name" value="ACP-like_sf"/>
</dbReference>
<dbReference type="InterPro" id="IPR020806">
    <property type="entry name" value="PKS_PP-bd"/>
</dbReference>
<dbReference type="Pfam" id="PF00975">
    <property type="entry name" value="Thioesterase"/>
    <property type="match status" value="1"/>
</dbReference>
<dbReference type="InterPro" id="IPR023213">
    <property type="entry name" value="CAT-like_dom_sf"/>
</dbReference>
<evidence type="ECO:0000256" key="3">
    <source>
        <dbReference type="ARBA" id="ARBA00022553"/>
    </source>
</evidence>
<dbReference type="InterPro" id="IPR020802">
    <property type="entry name" value="TesA-like"/>
</dbReference>
<keyword evidence="3" id="KW-0597">Phosphoprotein</keyword>
<accession>F0QDI4</accession>
<dbReference type="RefSeq" id="WP_013596025.1">
    <property type="nucleotide sequence ID" value="NC_015138.1"/>
</dbReference>
<dbReference type="Gene3D" id="3.40.50.1820">
    <property type="entry name" value="alpha/beta hydrolase"/>
    <property type="match status" value="1"/>
</dbReference>
<feature type="domain" description="Carrier" evidence="4">
    <location>
        <begin position="1023"/>
        <end position="1100"/>
    </location>
</feature>
<dbReference type="GO" id="GO:0047689">
    <property type="term" value="F:aspartate racemase activity"/>
    <property type="evidence" value="ECO:0007669"/>
    <property type="project" value="UniProtKB-EC"/>
</dbReference>
<dbReference type="FunFam" id="1.10.1200.10:FF:000016">
    <property type="entry name" value="Non-ribosomal peptide synthase"/>
    <property type="match status" value="1"/>
</dbReference>
<dbReference type="Gene3D" id="3.40.50.12780">
    <property type="entry name" value="N-terminal domain of ligase-like"/>
    <property type="match status" value="1"/>
</dbReference>
<proteinExistence type="predicted"/>
<dbReference type="PANTHER" id="PTHR45527">
    <property type="entry name" value="NONRIBOSOMAL PEPTIDE SYNTHETASE"/>
    <property type="match status" value="1"/>
</dbReference>
<evidence type="ECO:0000313" key="5">
    <source>
        <dbReference type="EMBL" id="ADX47544.1"/>
    </source>
</evidence>
<dbReference type="EMBL" id="CP002521">
    <property type="protein sequence ID" value="ADX47544.1"/>
    <property type="molecule type" value="Genomic_DNA"/>
</dbReference>
<dbReference type="GO" id="GO:0005737">
    <property type="term" value="C:cytoplasm"/>
    <property type="evidence" value="ECO:0007669"/>
    <property type="project" value="TreeGrafter"/>
</dbReference>
<dbReference type="CDD" id="cd19531">
    <property type="entry name" value="LCL_NRPS-like"/>
    <property type="match status" value="1"/>
</dbReference>
<evidence type="ECO:0000259" key="4">
    <source>
        <dbReference type="PROSITE" id="PS50075"/>
    </source>
</evidence>